<dbReference type="EMBL" id="ACIL03000013">
    <property type="protein sequence ID" value="ESL02956.1"/>
    <property type="molecule type" value="Genomic_DNA"/>
</dbReference>
<dbReference type="STRING" id="592026.GCWU0000282_001827"/>
<sequence>MITGYNLYGVDEKGCPNVGLKYVRLAESSDKMTVARVKVK</sequence>
<evidence type="ECO:0000313" key="2">
    <source>
        <dbReference type="Proteomes" id="UP000018227"/>
    </source>
</evidence>
<proteinExistence type="predicted"/>
<name>V2Y5I5_9FIRM</name>
<comment type="caution">
    <text evidence="1">The sequence shown here is derived from an EMBL/GenBank/DDBJ whole genome shotgun (WGS) entry which is preliminary data.</text>
</comment>
<evidence type="ECO:0000313" key="1">
    <source>
        <dbReference type="EMBL" id="ESL02956.1"/>
    </source>
</evidence>
<protein>
    <submittedName>
        <fullName evidence="1">Uncharacterized protein</fullName>
    </submittedName>
</protein>
<organism evidence="1 2">
    <name type="scientific">Catonella morbi ATCC 51271</name>
    <dbReference type="NCBI Taxonomy" id="592026"/>
    <lineage>
        <taxon>Bacteria</taxon>
        <taxon>Bacillati</taxon>
        <taxon>Bacillota</taxon>
        <taxon>Clostridia</taxon>
        <taxon>Lachnospirales</taxon>
        <taxon>Lachnospiraceae</taxon>
        <taxon>Catonella</taxon>
    </lineage>
</organism>
<keyword evidence="2" id="KW-1185">Reference proteome</keyword>
<dbReference type="AlphaFoldDB" id="V2Y5I5"/>
<accession>V2Y5I5</accession>
<dbReference type="HOGENOM" id="CLU_3286811_0_0_9"/>
<reference evidence="1 2" key="1">
    <citation type="submission" date="2013-06" db="EMBL/GenBank/DDBJ databases">
        <authorList>
            <person name="Weinstock G."/>
            <person name="Sodergren E."/>
            <person name="Clifton S."/>
            <person name="Fulton L."/>
            <person name="Fulton B."/>
            <person name="Courtney L."/>
            <person name="Fronick C."/>
            <person name="Harrison M."/>
            <person name="Strong C."/>
            <person name="Farmer C."/>
            <person name="Delahaunty K."/>
            <person name="Markovic C."/>
            <person name="Hall O."/>
            <person name="Minx P."/>
            <person name="Tomlinson C."/>
            <person name="Mitreva M."/>
            <person name="Nelson J."/>
            <person name="Hou S."/>
            <person name="Wollam A."/>
            <person name="Pepin K.H."/>
            <person name="Johnson M."/>
            <person name="Bhonagiri V."/>
            <person name="Nash W.E."/>
            <person name="Warren W."/>
            <person name="Chinwalla A."/>
            <person name="Mardis E.R."/>
            <person name="Wilson R.K."/>
        </authorList>
    </citation>
    <scope>NUCLEOTIDE SEQUENCE [LARGE SCALE GENOMIC DNA]</scope>
    <source>
        <strain evidence="1 2">ATCC 51271</strain>
    </source>
</reference>
<dbReference type="Proteomes" id="UP000018227">
    <property type="component" value="Unassembled WGS sequence"/>
</dbReference>
<gene>
    <name evidence="1" type="ORF">GCWU0000282_001827</name>
</gene>
<dbReference type="RefSeq" id="WP_023354698.1">
    <property type="nucleotide sequence ID" value="NZ_KI535368.1"/>
</dbReference>